<dbReference type="VEuPathDB" id="MicrosporidiaDB:THOM_2966"/>
<dbReference type="InterPro" id="IPR053134">
    <property type="entry name" value="RNA-dir_DNA_polymerase"/>
</dbReference>
<dbReference type="InterPro" id="IPR043128">
    <property type="entry name" value="Rev_trsase/Diguanyl_cyclase"/>
</dbReference>
<accession>L7JRQ5</accession>
<dbReference type="Gene3D" id="3.10.10.10">
    <property type="entry name" value="HIV Type 1 Reverse Transcriptase, subunit A, domain 1"/>
    <property type="match status" value="1"/>
</dbReference>
<name>L7JRQ5_TRAHO</name>
<dbReference type="Proteomes" id="UP000011185">
    <property type="component" value="Unassembled WGS sequence"/>
</dbReference>
<dbReference type="Gene3D" id="3.30.70.270">
    <property type="match status" value="1"/>
</dbReference>
<keyword evidence="2" id="KW-1185">Reference proteome</keyword>
<dbReference type="HOGENOM" id="CLU_2365434_0_0_1"/>
<gene>
    <name evidence="1" type="ORF">THOM_2966</name>
</gene>
<dbReference type="OrthoDB" id="2194437at2759"/>
<dbReference type="SUPFAM" id="SSF56672">
    <property type="entry name" value="DNA/RNA polymerases"/>
    <property type="match status" value="1"/>
</dbReference>
<dbReference type="EMBL" id="JH994074">
    <property type="protein sequence ID" value="ELQ74114.1"/>
    <property type="molecule type" value="Genomic_DNA"/>
</dbReference>
<dbReference type="AlphaFoldDB" id="L7JRQ5"/>
<dbReference type="InterPro" id="IPR043502">
    <property type="entry name" value="DNA/RNA_pol_sf"/>
</dbReference>
<dbReference type="PANTHER" id="PTHR24559">
    <property type="entry name" value="TRANSPOSON TY3-I GAG-POL POLYPROTEIN"/>
    <property type="match status" value="1"/>
</dbReference>
<reference evidence="1 2" key="1">
    <citation type="journal article" date="2012" name="PLoS Pathog.">
        <title>The genome of the obligate intracellular parasite Trachipleistophora hominis: new insights into microsporidian genome dynamics and reductive evolution.</title>
        <authorList>
            <person name="Heinz E."/>
            <person name="Williams T.A."/>
            <person name="Nakjang S."/>
            <person name="Noel C.J."/>
            <person name="Swan D.C."/>
            <person name="Goldberg A.V."/>
            <person name="Harris S.R."/>
            <person name="Weinmaier T."/>
            <person name="Markert S."/>
            <person name="Becher D."/>
            <person name="Bernhardt J."/>
            <person name="Dagan T."/>
            <person name="Hacker C."/>
            <person name="Lucocq J.M."/>
            <person name="Schweder T."/>
            <person name="Rattei T."/>
            <person name="Hall N."/>
            <person name="Hirt R.P."/>
            <person name="Embley T.M."/>
        </authorList>
    </citation>
    <scope>NUCLEOTIDE SEQUENCE [LARGE SCALE GENOMIC DNA]</scope>
</reference>
<evidence type="ECO:0000313" key="2">
    <source>
        <dbReference type="Proteomes" id="UP000011185"/>
    </source>
</evidence>
<proteinExistence type="predicted"/>
<dbReference type="STRING" id="72359.L7JRQ5"/>
<protein>
    <submittedName>
        <fullName evidence="1">Uncharacterized protein</fullName>
    </submittedName>
</protein>
<sequence>VQIKTEVRTHIEKMPKNSIIERSQSEWNSPAFVIRKKNGDVRLVNNHIDLNNITKKDGHPCANMQDLKLDLRGCKYFSKIDLNNGYYQIEIAKKDR</sequence>
<dbReference type="InParanoid" id="L7JRQ5"/>
<evidence type="ECO:0000313" key="1">
    <source>
        <dbReference type="EMBL" id="ELQ74114.1"/>
    </source>
</evidence>
<organism evidence="1 2">
    <name type="scientific">Trachipleistophora hominis</name>
    <name type="common">Microsporidian parasite</name>
    <dbReference type="NCBI Taxonomy" id="72359"/>
    <lineage>
        <taxon>Eukaryota</taxon>
        <taxon>Fungi</taxon>
        <taxon>Fungi incertae sedis</taxon>
        <taxon>Microsporidia</taxon>
        <taxon>Pleistophoridae</taxon>
        <taxon>Trachipleistophora</taxon>
    </lineage>
</organism>
<dbReference type="PANTHER" id="PTHR24559:SF444">
    <property type="entry name" value="REVERSE TRANSCRIPTASE DOMAIN-CONTAINING PROTEIN"/>
    <property type="match status" value="1"/>
</dbReference>
<feature type="non-terminal residue" evidence="1">
    <location>
        <position position="1"/>
    </location>
</feature>